<dbReference type="SUPFAM" id="SSF56645">
    <property type="entry name" value="Acyl-CoA dehydrogenase NM domain-like"/>
    <property type="match status" value="1"/>
</dbReference>
<dbReference type="OrthoDB" id="2986495at2"/>
<accession>A0A501WBS9</accession>
<dbReference type="InterPro" id="IPR009100">
    <property type="entry name" value="AcylCoA_DH/oxidase_NM_dom_sf"/>
</dbReference>
<dbReference type="PANTHER" id="PTHR48083:SF37">
    <property type="entry name" value="DEHYDROGENASE, PUTATIVE-RELATED"/>
    <property type="match status" value="1"/>
</dbReference>
<sequence length="366" mass="38424">MRPERARAAARGSSPLAEAIGASAAAHDADGSFPAEAFAVLRRQGLVAAPPIAPAEIAALLRLLAEVGRGDLSVARIFEGHVNARLLVDQFGTAAQRRRFAGPEADALLGVWNTDAPGDPLRLVGGELVGRKNFASGVDGLDHAIVTVDGDGEAPARRMILVPLAGLPVDRSWWTPMGMRASGSHVVDFSGLRVEEDWHLGQPGDYLREPWFSAGAIRFLAAQVGGTHALLDIAAEHLGQAGRAANPHQAHRLARMGMAVETGYLWLARAGADWARAARTPDSEPARRLLAAANGARLAVETAALAVLEDAERAIGAQGMLAPHPFERRMRDLRVYLRQPNPDGAAAAFGAAIAAGDWAPGQGAGE</sequence>
<dbReference type="Proteomes" id="UP000319255">
    <property type="component" value="Unassembled WGS sequence"/>
</dbReference>
<dbReference type="InterPro" id="IPR050741">
    <property type="entry name" value="Acyl-CoA_dehydrogenase"/>
</dbReference>
<keyword evidence="4" id="KW-1185">Reference proteome</keyword>
<proteinExistence type="predicted"/>
<dbReference type="InterPro" id="IPR046373">
    <property type="entry name" value="Acyl-CoA_Oxase/DH_mid-dom_sf"/>
</dbReference>
<dbReference type="PANTHER" id="PTHR48083">
    <property type="entry name" value="MEDIUM-CHAIN SPECIFIC ACYL-COA DEHYDROGENASE, MITOCHONDRIAL-RELATED"/>
    <property type="match status" value="1"/>
</dbReference>
<keyword evidence="1" id="KW-0560">Oxidoreductase</keyword>
<dbReference type="InterPro" id="IPR037069">
    <property type="entry name" value="AcylCoA_DH/ox_N_sf"/>
</dbReference>
<dbReference type="GO" id="GO:0033539">
    <property type="term" value="P:fatty acid beta-oxidation using acyl-CoA dehydrogenase"/>
    <property type="evidence" value="ECO:0007669"/>
    <property type="project" value="TreeGrafter"/>
</dbReference>
<evidence type="ECO:0000313" key="4">
    <source>
        <dbReference type="Proteomes" id="UP000319255"/>
    </source>
</evidence>
<protein>
    <submittedName>
        <fullName evidence="3">Acyl-CoA dehydrogenase</fullName>
    </submittedName>
</protein>
<comment type="caution">
    <text evidence="3">The sequence shown here is derived from an EMBL/GenBank/DDBJ whole genome shotgun (WGS) entry which is preliminary data.</text>
</comment>
<dbReference type="EMBL" id="VFRP01000039">
    <property type="protein sequence ID" value="TPE46858.1"/>
    <property type="molecule type" value="Genomic_DNA"/>
</dbReference>
<dbReference type="AlphaFoldDB" id="A0A501WBS9"/>
<dbReference type="Gene3D" id="1.20.140.10">
    <property type="entry name" value="Butyryl-CoA Dehydrogenase, subunit A, domain 3"/>
    <property type="match status" value="1"/>
</dbReference>
<dbReference type="GO" id="GO:0005737">
    <property type="term" value="C:cytoplasm"/>
    <property type="evidence" value="ECO:0007669"/>
    <property type="project" value="TreeGrafter"/>
</dbReference>
<evidence type="ECO:0000259" key="2">
    <source>
        <dbReference type="Pfam" id="PF08028"/>
    </source>
</evidence>
<dbReference type="InterPro" id="IPR036250">
    <property type="entry name" value="AcylCo_DH-like_C"/>
</dbReference>
<dbReference type="RefSeq" id="WP_140456144.1">
    <property type="nucleotide sequence ID" value="NZ_VFRP01000039.1"/>
</dbReference>
<name>A0A501WBS9_9RHOB</name>
<dbReference type="Gene3D" id="2.40.110.10">
    <property type="entry name" value="Butyryl-CoA Dehydrogenase, subunit A, domain 2"/>
    <property type="match status" value="1"/>
</dbReference>
<gene>
    <name evidence="3" type="ORF">FJM51_21290</name>
</gene>
<dbReference type="Gene3D" id="1.10.540.10">
    <property type="entry name" value="Acyl-CoA dehydrogenase/oxidase, N-terminal domain"/>
    <property type="match status" value="1"/>
</dbReference>
<dbReference type="GO" id="GO:0050660">
    <property type="term" value="F:flavin adenine dinucleotide binding"/>
    <property type="evidence" value="ECO:0007669"/>
    <property type="project" value="InterPro"/>
</dbReference>
<evidence type="ECO:0000313" key="3">
    <source>
        <dbReference type="EMBL" id="TPE46858.1"/>
    </source>
</evidence>
<dbReference type="Pfam" id="PF08028">
    <property type="entry name" value="Acyl-CoA_dh_2"/>
    <property type="match status" value="1"/>
</dbReference>
<feature type="domain" description="Acyl-CoA dehydrogenase C-terminal" evidence="2">
    <location>
        <begin position="231"/>
        <end position="335"/>
    </location>
</feature>
<dbReference type="GO" id="GO:0003995">
    <property type="term" value="F:acyl-CoA dehydrogenase activity"/>
    <property type="evidence" value="ECO:0007669"/>
    <property type="project" value="TreeGrafter"/>
</dbReference>
<dbReference type="SUPFAM" id="SSF47203">
    <property type="entry name" value="Acyl-CoA dehydrogenase C-terminal domain-like"/>
    <property type="match status" value="1"/>
</dbReference>
<organism evidence="3 4">
    <name type="scientific">Amaricoccus solimangrovi</name>
    <dbReference type="NCBI Taxonomy" id="2589815"/>
    <lineage>
        <taxon>Bacteria</taxon>
        <taxon>Pseudomonadati</taxon>
        <taxon>Pseudomonadota</taxon>
        <taxon>Alphaproteobacteria</taxon>
        <taxon>Rhodobacterales</taxon>
        <taxon>Paracoccaceae</taxon>
        <taxon>Amaricoccus</taxon>
    </lineage>
</organism>
<dbReference type="InterPro" id="IPR013107">
    <property type="entry name" value="Acyl-CoA_DH_C"/>
</dbReference>
<evidence type="ECO:0000256" key="1">
    <source>
        <dbReference type="ARBA" id="ARBA00023002"/>
    </source>
</evidence>
<reference evidence="3 4" key="1">
    <citation type="submission" date="2019-06" db="EMBL/GenBank/DDBJ databases">
        <title>A novel bacterium of genus Amaricoccus, isolated from marine sediment.</title>
        <authorList>
            <person name="Huang H."/>
            <person name="Mo K."/>
            <person name="Hu Y."/>
        </authorList>
    </citation>
    <scope>NUCLEOTIDE SEQUENCE [LARGE SCALE GENOMIC DNA]</scope>
    <source>
        <strain evidence="3 4">HB172011</strain>
    </source>
</reference>